<evidence type="ECO:0000256" key="3">
    <source>
        <dbReference type="ARBA" id="ARBA00022729"/>
    </source>
</evidence>
<dbReference type="GO" id="GO:0042597">
    <property type="term" value="C:periplasmic space"/>
    <property type="evidence" value="ECO:0007669"/>
    <property type="project" value="UniProtKB-SubCell"/>
</dbReference>
<dbReference type="Proteomes" id="UP000260665">
    <property type="component" value="Unassembled WGS sequence"/>
</dbReference>
<feature type="signal peptide" evidence="4">
    <location>
        <begin position="1"/>
        <end position="37"/>
    </location>
</feature>
<dbReference type="Pfam" id="PF09084">
    <property type="entry name" value="NMT1"/>
    <property type="match status" value="1"/>
</dbReference>
<proteinExistence type="inferred from homology"/>
<dbReference type="PANTHER" id="PTHR30024">
    <property type="entry name" value="ALIPHATIC SULFONATES-BINDING PROTEIN-RELATED"/>
    <property type="match status" value="1"/>
</dbReference>
<comment type="caution">
    <text evidence="6">The sequence shown here is derived from an EMBL/GenBank/DDBJ whole genome shotgun (WGS) entry which is preliminary data.</text>
</comment>
<dbReference type="SUPFAM" id="SSF53850">
    <property type="entry name" value="Periplasmic binding protein-like II"/>
    <property type="match status" value="1"/>
</dbReference>
<comment type="similarity">
    <text evidence="2">Belongs to the bacterial solute-binding protein SsuA/TauA family.</text>
</comment>
<evidence type="ECO:0000313" key="7">
    <source>
        <dbReference type="Proteomes" id="UP000260665"/>
    </source>
</evidence>
<evidence type="ECO:0000313" key="6">
    <source>
        <dbReference type="EMBL" id="RFO97107.1"/>
    </source>
</evidence>
<dbReference type="AlphaFoldDB" id="A0A3E1RCL4"/>
<dbReference type="GO" id="GO:0042918">
    <property type="term" value="P:alkanesulfonate transmembrane transport"/>
    <property type="evidence" value="ECO:0007669"/>
    <property type="project" value="TreeGrafter"/>
</dbReference>
<reference evidence="6 7" key="1">
    <citation type="submission" date="2018-05" db="EMBL/GenBank/DDBJ databases">
        <title>Rhodoferax soyangensis sp.nov., isolated from an oligotrophic freshwater lake.</title>
        <authorList>
            <person name="Park M."/>
        </authorList>
    </citation>
    <scope>NUCLEOTIDE SEQUENCE [LARGE SCALE GENOMIC DNA]</scope>
    <source>
        <strain evidence="6 7">IMCC26218</strain>
    </source>
</reference>
<feature type="domain" description="SsuA/THI5-like" evidence="5">
    <location>
        <begin position="55"/>
        <end position="276"/>
    </location>
</feature>
<dbReference type="InterPro" id="IPR015168">
    <property type="entry name" value="SsuA/THI5"/>
</dbReference>
<evidence type="ECO:0000256" key="1">
    <source>
        <dbReference type="ARBA" id="ARBA00004418"/>
    </source>
</evidence>
<evidence type="ECO:0000256" key="2">
    <source>
        <dbReference type="ARBA" id="ARBA00010742"/>
    </source>
</evidence>
<dbReference type="EMBL" id="QFZK01000004">
    <property type="protein sequence ID" value="RFO97107.1"/>
    <property type="molecule type" value="Genomic_DNA"/>
</dbReference>
<dbReference type="Gene3D" id="3.40.190.10">
    <property type="entry name" value="Periplasmic binding protein-like II"/>
    <property type="match status" value="2"/>
</dbReference>
<evidence type="ECO:0000256" key="4">
    <source>
        <dbReference type="SAM" id="SignalP"/>
    </source>
</evidence>
<gene>
    <name evidence="6" type="ORF">DIC66_08135</name>
</gene>
<organism evidence="6 7">
    <name type="scientific">Rhodoferax lacus</name>
    <dbReference type="NCBI Taxonomy" id="2184758"/>
    <lineage>
        <taxon>Bacteria</taxon>
        <taxon>Pseudomonadati</taxon>
        <taxon>Pseudomonadota</taxon>
        <taxon>Betaproteobacteria</taxon>
        <taxon>Burkholderiales</taxon>
        <taxon>Comamonadaceae</taxon>
        <taxon>Rhodoferax</taxon>
    </lineage>
</organism>
<dbReference type="PANTHER" id="PTHR30024:SF47">
    <property type="entry name" value="TAURINE-BINDING PERIPLASMIC PROTEIN"/>
    <property type="match status" value="1"/>
</dbReference>
<feature type="chain" id="PRO_5017731839" description="SsuA/THI5-like domain-containing protein" evidence="4">
    <location>
        <begin position="38"/>
        <end position="352"/>
    </location>
</feature>
<evidence type="ECO:0000259" key="5">
    <source>
        <dbReference type="Pfam" id="PF09084"/>
    </source>
</evidence>
<accession>A0A3E1RCL4</accession>
<protein>
    <recommendedName>
        <fullName evidence="5">SsuA/THI5-like domain-containing protein</fullName>
    </recommendedName>
</protein>
<keyword evidence="3 4" id="KW-0732">Signal</keyword>
<keyword evidence="7" id="KW-1185">Reference proteome</keyword>
<sequence length="352" mass="37762">MLTAYNLKNREGVSMNHPRRRLLALLWLAASAGPARAANLHRVAVSVPGPGNLLFLPVTLAQKLGFDKAEGIELDIRYVGGGPQAFQEMLERNTDFSAGGFAALGLQRASGKPVVCIAPISRVPAYTLLVRKQLERQVRSVKDLSGMVLGVKGHVPGGRSTTQLFVEYVLRQAGVAVDRVNFVAVGQAYDSQHAALASGTVDAIMGDEPFATRLVGEKVAFVLADFHDLAATRKLLGGLFLNGHLATREDFIASRPDTVARMVATLTRTLVWIAAHTAREVVEALQVEDAEARAALLSVLGQHKDIYCPDGKFSQEQVATANRFLHAADRSEAVQALQLGSIVNSQWAGSAP</sequence>
<name>A0A3E1RCL4_9BURK</name>
<comment type="subcellular location">
    <subcellularLocation>
        <location evidence="1">Periplasm</location>
    </subcellularLocation>
</comment>